<feature type="transmembrane region" description="Helical" evidence="2">
    <location>
        <begin position="465"/>
        <end position="484"/>
    </location>
</feature>
<keyword evidence="2" id="KW-0812">Transmembrane</keyword>
<accession>A0ABP5EN35</accession>
<feature type="transmembrane region" description="Helical" evidence="2">
    <location>
        <begin position="125"/>
        <end position="146"/>
    </location>
</feature>
<feature type="transmembrane region" description="Helical" evidence="2">
    <location>
        <begin position="265"/>
        <end position="294"/>
    </location>
</feature>
<organism evidence="3 4">
    <name type="scientific">Microbacterium pumilum</name>
    <dbReference type="NCBI Taxonomy" id="344165"/>
    <lineage>
        <taxon>Bacteria</taxon>
        <taxon>Bacillati</taxon>
        <taxon>Actinomycetota</taxon>
        <taxon>Actinomycetes</taxon>
        <taxon>Micrococcales</taxon>
        <taxon>Microbacteriaceae</taxon>
        <taxon>Microbacterium</taxon>
    </lineage>
</organism>
<feature type="transmembrane region" description="Helical" evidence="2">
    <location>
        <begin position="224"/>
        <end position="244"/>
    </location>
</feature>
<feature type="transmembrane region" description="Helical" evidence="2">
    <location>
        <begin position="388"/>
        <end position="413"/>
    </location>
</feature>
<feature type="region of interest" description="Disordered" evidence="1">
    <location>
        <begin position="560"/>
        <end position="585"/>
    </location>
</feature>
<dbReference type="InterPro" id="IPR030191">
    <property type="entry name" value="CodB"/>
</dbReference>
<feature type="compositionally biased region" description="Polar residues" evidence="1">
    <location>
        <begin position="565"/>
        <end position="585"/>
    </location>
</feature>
<evidence type="ECO:0000256" key="2">
    <source>
        <dbReference type="SAM" id="Phobius"/>
    </source>
</evidence>
<gene>
    <name evidence="3" type="ORF">GCM10009777_40390</name>
</gene>
<dbReference type="PANTHER" id="PTHR30569:SF0">
    <property type="entry name" value="CYTOSINE PERMEASE"/>
    <property type="match status" value="1"/>
</dbReference>
<sequence length="585" mass="63339">MSPTCEAQGVRRGEQFAVTRADNARAAAEDSLEDYAFRYVPRTFRRWSAGAIGVTALGSIAFLADFSIGASVGIEHGTNNAVLGILFASITIFIVGLPIAYYAARYNIDLDLIARGSGFGYYGSSITTVIFAVFTCIFFALEGAIMAQGLHIALAIPLPIGYLISTVVVIPIVIYGMRALERLQFWTTPLWLALALLPLLWVIVSDPDAVSAFVTFTGASDGALSFQAIAGSAAVCFALTPQLAEQIDVIRAMPPRTRLNRRSWWASLLFAGPGWVLFSGIKQVIGVFLAVYLITRVDPDLGMRAAEPVRQFIALYESIMPEWLAIGLALVLVVVAQVKINVTNAYSGSLAWSNVYTRLTKTYPGRTIFIFFNGAIALALMWMDVFSLISFVLSLYANVVMAWLVTIAADIAINKHVLHISPKYPEFRRGMLRDWNPVGLVSVGLASLLSLAAFAGLLGEGLQPFSVLIAIGVAAIATPLMAVATRGRYYLRRQTDGIASPILDADGNPSGERLRCHVTGYTFERPDMLTSAERGAHGETQYVSSLALTLDDSDRYVLPAEPTSRRSQPPTRTAEVTGTQRGRGG</sequence>
<feature type="transmembrane region" description="Helical" evidence="2">
    <location>
        <begin position="323"/>
        <end position="342"/>
    </location>
</feature>
<keyword evidence="2" id="KW-0472">Membrane</keyword>
<evidence type="ECO:0000313" key="4">
    <source>
        <dbReference type="Proteomes" id="UP001500326"/>
    </source>
</evidence>
<reference evidence="4" key="1">
    <citation type="journal article" date="2019" name="Int. J. Syst. Evol. Microbiol.">
        <title>The Global Catalogue of Microorganisms (GCM) 10K type strain sequencing project: providing services to taxonomists for standard genome sequencing and annotation.</title>
        <authorList>
            <consortium name="The Broad Institute Genomics Platform"/>
            <consortium name="The Broad Institute Genome Sequencing Center for Infectious Disease"/>
            <person name="Wu L."/>
            <person name="Ma J."/>
        </authorList>
    </citation>
    <scope>NUCLEOTIDE SEQUENCE [LARGE SCALE GENOMIC DNA]</scope>
    <source>
        <strain evidence="4">JCM 14902</strain>
    </source>
</reference>
<keyword evidence="2" id="KW-1133">Transmembrane helix</keyword>
<dbReference type="EMBL" id="BAAAOH010000001">
    <property type="protein sequence ID" value="GAA1999005.1"/>
    <property type="molecule type" value="Genomic_DNA"/>
</dbReference>
<feature type="transmembrane region" description="Helical" evidence="2">
    <location>
        <begin position="47"/>
        <end position="69"/>
    </location>
</feature>
<feature type="transmembrane region" description="Helical" evidence="2">
    <location>
        <begin position="363"/>
        <end position="382"/>
    </location>
</feature>
<name>A0ABP5EN35_9MICO</name>
<keyword evidence="4" id="KW-1185">Reference proteome</keyword>
<comment type="caution">
    <text evidence="3">The sequence shown here is derived from an EMBL/GenBank/DDBJ whole genome shotgun (WGS) entry which is preliminary data.</text>
</comment>
<dbReference type="PANTHER" id="PTHR30569">
    <property type="entry name" value="CYTOSINE TRANSPORTER CODB"/>
    <property type="match status" value="1"/>
</dbReference>
<dbReference type="RefSeq" id="WP_425561358.1">
    <property type="nucleotide sequence ID" value="NZ_BAAAOH010000001.1"/>
</dbReference>
<feature type="transmembrane region" description="Helical" evidence="2">
    <location>
        <begin position="438"/>
        <end position="459"/>
    </location>
</feature>
<protein>
    <submittedName>
        <fullName evidence="3">Allantoin permease</fullName>
    </submittedName>
</protein>
<proteinExistence type="predicted"/>
<feature type="transmembrane region" description="Helical" evidence="2">
    <location>
        <begin position="183"/>
        <end position="204"/>
    </location>
</feature>
<feature type="transmembrane region" description="Helical" evidence="2">
    <location>
        <begin position="81"/>
        <end position="104"/>
    </location>
</feature>
<feature type="transmembrane region" description="Helical" evidence="2">
    <location>
        <begin position="152"/>
        <end position="176"/>
    </location>
</feature>
<evidence type="ECO:0000256" key="1">
    <source>
        <dbReference type="SAM" id="MobiDB-lite"/>
    </source>
</evidence>
<dbReference type="Proteomes" id="UP001500326">
    <property type="component" value="Unassembled WGS sequence"/>
</dbReference>
<dbReference type="Gene3D" id="1.10.4160.10">
    <property type="entry name" value="Hydantoin permease"/>
    <property type="match status" value="1"/>
</dbReference>
<evidence type="ECO:0000313" key="3">
    <source>
        <dbReference type="EMBL" id="GAA1999005.1"/>
    </source>
</evidence>